<dbReference type="PANTHER" id="PTHR43861">
    <property type="entry name" value="TRANS-ACONITATE 2-METHYLTRANSFERASE-RELATED"/>
    <property type="match status" value="1"/>
</dbReference>
<comment type="caution">
    <text evidence="1">The sequence shown here is derived from an EMBL/GenBank/DDBJ whole genome shotgun (WGS) entry which is preliminary data.</text>
</comment>
<dbReference type="EMBL" id="LVXG01000023">
    <property type="protein sequence ID" value="OQP47194.1"/>
    <property type="molecule type" value="Genomic_DNA"/>
</dbReference>
<dbReference type="PANTHER" id="PTHR43861:SF5">
    <property type="entry name" value="BLL5978 PROTEIN"/>
    <property type="match status" value="1"/>
</dbReference>
<dbReference type="CDD" id="cd02440">
    <property type="entry name" value="AdoMet_MTases"/>
    <property type="match status" value="1"/>
</dbReference>
<keyword evidence="2" id="KW-1185">Reference proteome</keyword>
<dbReference type="STRING" id="354355.SAMN05660816_01368"/>
<organism evidence="1 2">
    <name type="scientific">Niastella yeongjuensis</name>
    <dbReference type="NCBI Taxonomy" id="354355"/>
    <lineage>
        <taxon>Bacteria</taxon>
        <taxon>Pseudomonadati</taxon>
        <taxon>Bacteroidota</taxon>
        <taxon>Chitinophagia</taxon>
        <taxon>Chitinophagales</taxon>
        <taxon>Chitinophagaceae</taxon>
        <taxon>Niastella</taxon>
    </lineage>
</organism>
<dbReference type="InterPro" id="IPR029063">
    <property type="entry name" value="SAM-dependent_MTases_sf"/>
</dbReference>
<evidence type="ECO:0000313" key="1">
    <source>
        <dbReference type="EMBL" id="OQP47194.1"/>
    </source>
</evidence>
<reference evidence="2" key="1">
    <citation type="submission" date="2016-04" db="EMBL/GenBank/DDBJ databases">
        <authorList>
            <person name="Chen L."/>
            <person name="Zhuang W."/>
            <person name="Wang G."/>
        </authorList>
    </citation>
    <scope>NUCLEOTIDE SEQUENCE [LARGE SCALE GENOMIC DNA]</scope>
    <source>
        <strain evidence="2">17621</strain>
    </source>
</reference>
<protein>
    <submittedName>
        <fullName evidence="1">Uncharacterized protein</fullName>
    </submittedName>
</protein>
<dbReference type="Proteomes" id="UP000192610">
    <property type="component" value="Unassembled WGS sequence"/>
</dbReference>
<proteinExistence type="predicted"/>
<evidence type="ECO:0000313" key="2">
    <source>
        <dbReference type="Proteomes" id="UP000192610"/>
    </source>
</evidence>
<dbReference type="RefSeq" id="WP_165758963.1">
    <property type="nucleotide sequence ID" value="NZ_FOCZ01000002.1"/>
</dbReference>
<dbReference type="Pfam" id="PF13489">
    <property type="entry name" value="Methyltransf_23"/>
    <property type="match status" value="1"/>
</dbReference>
<name>A0A1V9EMN5_9BACT</name>
<dbReference type="AlphaFoldDB" id="A0A1V9EMN5"/>
<sequence length="257" mass="29711">MDVAPKVTFDKSFVSDYDQEKGKLALRELRINNYKEIFKHLKKFLKPNSRGLEVGCAYGLFLEMCRDNNIACTGIEPEPDLAERARQSGHQVITGFFPDDLKGQVSNVDFIIFNDVFEHIPDIKKTVESCHQLLSKDGVLIINLPLSSGFFYKAGTLLYKLGRKQPMERLWQLQFHSPHFHYFNKENLTRFVEANGFKLDNFHHLTTITKDSIKHRIEMDKNQSIVKKATIGIIKLFLPLINTLPKDIGCFYFKPIK</sequence>
<dbReference type="SUPFAM" id="SSF53335">
    <property type="entry name" value="S-adenosyl-L-methionine-dependent methyltransferases"/>
    <property type="match status" value="1"/>
</dbReference>
<accession>A0A1V9EMN5</accession>
<gene>
    <name evidence="1" type="ORF">A4H97_06710</name>
</gene>
<dbReference type="Gene3D" id="3.40.50.150">
    <property type="entry name" value="Vaccinia Virus protein VP39"/>
    <property type="match status" value="1"/>
</dbReference>